<comment type="subcellular location">
    <subcellularLocation>
        <location evidence="1 7">Nucleus</location>
        <location evidence="1 7">Nucleolus</location>
    </subcellularLocation>
</comment>
<dbReference type="AlphaFoldDB" id="A0A1Y2FHK7"/>
<sequence>MVAAHTASEEFLISTIQDSPEAFLHPTDTLYKAALVLSKRFVDPLAKQHSVFDEVHIQDLHVDQIWQQIKAISESVVDQVLDADLPGSEEAQASQEDESDLDIDEEDGLELGSEMEMEEDLESGDEMNEDAEELGESQDEIEEAEDDEGAQEAQQDVFGLNDQFFDIDDFNRQTEVMDANYEAAQSEDDIDYNADPDEASDMEDLEQEADMADNANEIRYEDFFAPPKRVYGASTGRKKRVRKDRDEEANEAEPAESTMARMQKDLFADDDAAMAEQEKETDQGQRLSAYAKRQLKLKKEIEQLEMENVGKKDWTLMGETSAKARPKDALLEETMDFERTSKPVPVITEEVTASLEDMIKARIVARQFDTVIRKIPESAHKFAKNTFELDDSKPQQSLAEVYEQEIQKRADPTGFKSAKDIKLEKQQAEIEELFKDVCYNLDALSSWHYTPKPVTESLQIVTNAPAIEMEDAQPLTLSSRARLAPQEQYGVSAEKGEVVGKAGLPMSKAEMTSEERQRHRRRQRATAKKSGAQKQGQEKVSKRTAEKQSVLETLKQGDVKVISGGKARSIQTGKQGKSARNLATIKL</sequence>
<dbReference type="GO" id="GO:0006364">
    <property type="term" value="P:rRNA processing"/>
    <property type="evidence" value="ECO:0007669"/>
    <property type="project" value="UniProtKB-KW"/>
</dbReference>
<feature type="compositionally biased region" description="Acidic residues" evidence="8">
    <location>
        <begin position="116"/>
        <end position="150"/>
    </location>
</feature>
<dbReference type="OrthoDB" id="445326at2759"/>
<keyword evidence="5 7" id="KW-0687">Ribonucleoprotein</keyword>
<dbReference type="GO" id="GO:0034457">
    <property type="term" value="C:Mpp10 complex"/>
    <property type="evidence" value="ECO:0007669"/>
    <property type="project" value="UniProtKB-UniRule"/>
</dbReference>
<feature type="region of interest" description="Disordered" evidence="8">
    <location>
        <begin position="116"/>
        <end position="160"/>
    </location>
</feature>
<evidence type="ECO:0000256" key="5">
    <source>
        <dbReference type="ARBA" id="ARBA00023274"/>
    </source>
</evidence>
<evidence type="ECO:0000256" key="7">
    <source>
        <dbReference type="PIRNR" id="PIRNR017300"/>
    </source>
</evidence>
<evidence type="ECO:0000256" key="4">
    <source>
        <dbReference type="ARBA" id="ARBA00023242"/>
    </source>
</evidence>
<feature type="compositionally biased region" description="Acidic residues" evidence="8">
    <location>
        <begin position="185"/>
        <end position="207"/>
    </location>
</feature>
<feature type="region of interest" description="Disordered" evidence="8">
    <location>
        <begin position="231"/>
        <end position="288"/>
    </location>
</feature>
<proteinExistence type="inferred from homology"/>
<dbReference type="InterPro" id="IPR012173">
    <property type="entry name" value="Mpp10"/>
</dbReference>
<feature type="compositionally biased region" description="Basic and acidic residues" evidence="8">
    <location>
        <begin position="536"/>
        <end position="546"/>
    </location>
</feature>
<feature type="region of interest" description="Disordered" evidence="8">
    <location>
        <begin position="183"/>
        <end position="207"/>
    </location>
</feature>
<dbReference type="PANTHER" id="PTHR17039">
    <property type="entry name" value="U3 SMALL NUCLEOLAR RIBONUCLEOPROTEIN PROTEIN MPP10"/>
    <property type="match status" value="1"/>
</dbReference>
<protein>
    <recommendedName>
        <fullName evidence="7">U3 small nucleolar ribonucleoprotein protein MPP10</fullName>
    </recommendedName>
</protein>
<evidence type="ECO:0000313" key="10">
    <source>
        <dbReference type="Proteomes" id="UP000193685"/>
    </source>
</evidence>
<dbReference type="OMA" id="THFEYKP"/>
<comment type="caution">
    <text evidence="9">The sequence shown here is derived from an EMBL/GenBank/DDBJ whole genome shotgun (WGS) entry which is preliminary data.</text>
</comment>
<evidence type="ECO:0000256" key="1">
    <source>
        <dbReference type="ARBA" id="ARBA00004604"/>
    </source>
</evidence>
<dbReference type="STRING" id="56484.A0A1Y2FHK7"/>
<organism evidence="9 10">
    <name type="scientific">Protomyces lactucae-debilis</name>
    <dbReference type="NCBI Taxonomy" id="2754530"/>
    <lineage>
        <taxon>Eukaryota</taxon>
        <taxon>Fungi</taxon>
        <taxon>Dikarya</taxon>
        <taxon>Ascomycota</taxon>
        <taxon>Taphrinomycotina</taxon>
        <taxon>Taphrinomycetes</taxon>
        <taxon>Taphrinales</taxon>
        <taxon>Protomycetaceae</taxon>
        <taxon>Protomyces</taxon>
    </lineage>
</organism>
<dbReference type="RefSeq" id="XP_040725668.1">
    <property type="nucleotide sequence ID" value="XM_040867725.1"/>
</dbReference>
<dbReference type="PANTHER" id="PTHR17039:SF0">
    <property type="entry name" value="U3 SMALL NUCLEOLAR RIBONUCLEOPROTEIN PROTEIN MPP10"/>
    <property type="match status" value="1"/>
</dbReference>
<dbReference type="Proteomes" id="UP000193685">
    <property type="component" value="Unassembled WGS sequence"/>
</dbReference>
<name>A0A1Y2FHK7_PROLT</name>
<dbReference type="Pfam" id="PF04006">
    <property type="entry name" value="Mpp10"/>
    <property type="match status" value="1"/>
</dbReference>
<evidence type="ECO:0000313" key="9">
    <source>
        <dbReference type="EMBL" id="ORY83087.1"/>
    </source>
</evidence>
<dbReference type="GeneID" id="63784324"/>
<evidence type="ECO:0000256" key="3">
    <source>
        <dbReference type="ARBA" id="ARBA00022552"/>
    </source>
</evidence>
<feature type="region of interest" description="Disordered" evidence="8">
    <location>
        <begin position="494"/>
        <end position="587"/>
    </location>
</feature>
<reference evidence="9 10" key="1">
    <citation type="submission" date="2016-07" db="EMBL/GenBank/DDBJ databases">
        <title>Pervasive Adenine N6-methylation of Active Genes in Fungi.</title>
        <authorList>
            <consortium name="DOE Joint Genome Institute"/>
            <person name="Mondo S.J."/>
            <person name="Dannebaum R.O."/>
            <person name="Kuo R.C."/>
            <person name="Labutti K."/>
            <person name="Haridas S."/>
            <person name="Kuo A."/>
            <person name="Salamov A."/>
            <person name="Ahrendt S.R."/>
            <person name="Lipzen A."/>
            <person name="Sullivan W."/>
            <person name="Andreopoulos W.B."/>
            <person name="Clum A."/>
            <person name="Lindquist E."/>
            <person name="Daum C."/>
            <person name="Ramamoorthy G.K."/>
            <person name="Gryganskyi A."/>
            <person name="Culley D."/>
            <person name="Magnuson J.K."/>
            <person name="James T.Y."/>
            <person name="O'Malley M.A."/>
            <person name="Stajich J.E."/>
            <person name="Spatafora J.W."/>
            <person name="Visel A."/>
            <person name="Grigoriev I.V."/>
        </authorList>
    </citation>
    <scope>NUCLEOTIDE SEQUENCE [LARGE SCALE GENOMIC DNA]</scope>
    <source>
        <strain evidence="9 10">12-1054</strain>
    </source>
</reference>
<evidence type="ECO:0000256" key="8">
    <source>
        <dbReference type="SAM" id="MobiDB-lite"/>
    </source>
</evidence>
<dbReference type="GO" id="GO:0005732">
    <property type="term" value="C:sno(s)RNA-containing ribonucleoprotein complex"/>
    <property type="evidence" value="ECO:0007669"/>
    <property type="project" value="UniProtKB-UniRule"/>
</dbReference>
<dbReference type="GO" id="GO:0032040">
    <property type="term" value="C:small-subunit processome"/>
    <property type="evidence" value="ECO:0007669"/>
    <property type="project" value="TreeGrafter"/>
</dbReference>
<comment type="function">
    <text evidence="7">Involved in nucleolar processing of pre-18S ribosomal RNA.</text>
</comment>
<comment type="similarity">
    <text evidence="6 7">Belongs to the MPP10 family.</text>
</comment>
<keyword evidence="10" id="KW-1185">Reference proteome</keyword>
<keyword evidence="3 7" id="KW-0698">rRNA processing</keyword>
<dbReference type="PIRSF" id="PIRSF017300">
    <property type="entry name" value="snoRNP_Mpp10"/>
    <property type="match status" value="1"/>
</dbReference>
<evidence type="ECO:0000256" key="6">
    <source>
        <dbReference type="ARBA" id="ARBA00029455"/>
    </source>
</evidence>
<dbReference type="EMBL" id="MCFI01000008">
    <property type="protein sequence ID" value="ORY83087.1"/>
    <property type="molecule type" value="Genomic_DNA"/>
</dbReference>
<evidence type="ECO:0000256" key="2">
    <source>
        <dbReference type="ARBA" id="ARBA00022517"/>
    </source>
</evidence>
<accession>A0A1Y2FHK7</accession>
<keyword evidence="4 7" id="KW-0539">Nucleus</keyword>
<feature type="compositionally biased region" description="Basic residues" evidence="8">
    <location>
        <begin position="518"/>
        <end position="527"/>
    </location>
</feature>
<gene>
    <name evidence="9" type="ORF">BCR37DRAFT_346866</name>
</gene>
<keyword evidence="2 7" id="KW-0690">Ribosome biogenesis</keyword>